<dbReference type="Proteomes" id="UP001363035">
    <property type="component" value="Unassembled WGS sequence"/>
</dbReference>
<keyword evidence="1" id="KW-1133">Transmembrane helix</keyword>
<protein>
    <recommendedName>
        <fullName evidence="4">DUF748 domain-containing protein</fullName>
    </recommendedName>
</protein>
<dbReference type="EMBL" id="JAYLLN010000001">
    <property type="protein sequence ID" value="MEI5983434.1"/>
    <property type="molecule type" value="Genomic_DNA"/>
</dbReference>
<organism evidence="2 3">
    <name type="scientific">Sphingobacterium tenebrionis</name>
    <dbReference type="NCBI Taxonomy" id="3111775"/>
    <lineage>
        <taxon>Bacteria</taxon>
        <taxon>Pseudomonadati</taxon>
        <taxon>Bacteroidota</taxon>
        <taxon>Sphingobacteriia</taxon>
        <taxon>Sphingobacteriales</taxon>
        <taxon>Sphingobacteriaceae</taxon>
        <taxon>Sphingobacterium</taxon>
    </lineage>
</organism>
<keyword evidence="1" id="KW-0812">Transmembrane</keyword>
<evidence type="ECO:0008006" key="4">
    <source>
        <dbReference type="Google" id="ProtNLM"/>
    </source>
</evidence>
<comment type="caution">
    <text evidence="2">The sequence shown here is derived from an EMBL/GenBank/DDBJ whole genome shotgun (WGS) entry which is preliminary data.</text>
</comment>
<dbReference type="RefSeq" id="WP_336557058.1">
    <property type="nucleotide sequence ID" value="NZ_JAYLLN010000001.1"/>
</dbReference>
<keyword evidence="3" id="KW-1185">Reference proteome</keyword>
<evidence type="ECO:0000313" key="2">
    <source>
        <dbReference type="EMBL" id="MEI5983434.1"/>
    </source>
</evidence>
<name>A0ABU8I1Y9_9SPHI</name>
<gene>
    <name evidence="2" type="ORF">VJ786_00830</name>
</gene>
<accession>A0ABU8I1Y9</accession>
<reference evidence="2 3" key="1">
    <citation type="submission" date="2024-01" db="EMBL/GenBank/DDBJ databases">
        <title>Sphingobacterium tenebrionis sp. nov., a novel endophyte isolated from tenebrio molitor intestines.</title>
        <authorList>
            <person name="Zhang C."/>
        </authorList>
    </citation>
    <scope>NUCLEOTIDE SEQUENCE [LARGE SCALE GENOMIC DNA]</scope>
    <source>
        <strain evidence="2 3">PU5-4</strain>
    </source>
</reference>
<proteinExistence type="predicted"/>
<feature type="transmembrane region" description="Helical" evidence="1">
    <location>
        <begin position="7"/>
        <end position="26"/>
    </location>
</feature>
<sequence length="603" mass="69486">MKPVWKWIIGVLVVIIIAVIGVGWYFNRNWKPLLEERLKEVVHNSTNGLYSLRYDDLDLNITLGNVTLKNAELIPDSAVYQKMVLAKEAPNSRFHIKLTNLKVRSFNLWDVIRKRKLFIKNITFESPDIHMISEYHAYNDTIKPKETKTLYDNIKDVFSSVNVRDIKIDNVKFKFSKIEEGKSSDIQLDSIGIKVHDVLLDETSIKDTTRLFYTKMVEIDVPGFEYDLSNGLYVAKFDRLTINTQEQNVLLTKVVYKPKMSKGNYFKTRGQNVTMADLRFDTLRFEKLDFKRVIDDQQTIARNVQIKNGSISLYNDKRYPKKSSNKIGKSPHQQLLKLKQLIHIDTVFLSNVDVLYGEFSAKFHQEGVITFNNASGIITNVTNDSLHLKKEPWMRADLSAKIMNQGLLKINFGFNMMSKAGEHTYKGTLGRMQATAFNKILKPLLNVEIGEGNIRGISFNMQANDRRNWGDFRFDYDHLKINLLNKPGEDMNKTKKGILSFVVNNVLINDSNPDANEVYHIGKVNYTRVPEHTFFKTLWQSLLEGIKQCAGISKEREAKLLGAAENVKEITEGSKNVIKKTGNFFKGLFKKKDNEDKEEKKEK</sequence>
<evidence type="ECO:0000313" key="3">
    <source>
        <dbReference type="Proteomes" id="UP001363035"/>
    </source>
</evidence>
<evidence type="ECO:0000256" key="1">
    <source>
        <dbReference type="SAM" id="Phobius"/>
    </source>
</evidence>
<keyword evidence="1" id="KW-0472">Membrane</keyword>